<feature type="coiled-coil region" evidence="1">
    <location>
        <begin position="451"/>
        <end position="502"/>
    </location>
</feature>
<keyword evidence="1" id="KW-0175">Coiled coil</keyword>
<evidence type="ECO:0000313" key="3">
    <source>
        <dbReference type="EMBL" id="QHU27295.1"/>
    </source>
</evidence>
<feature type="region of interest" description="Disordered" evidence="2">
    <location>
        <begin position="579"/>
        <end position="601"/>
    </location>
</feature>
<proteinExistence type="predicted"/>
<evidence type="ECO:0000256" key="1">
    <source>
        <dbReference type="SAM" id="Coils"/>
    </source>
</evidence>
<accession>A0A6C0LB49</accession>
<reference evidence="3" key="1">
    <citation type="journal article" date="2020" name="Nature">
        <title>Giant virus diversity and host interactions through global metagenomics.</title>
        <authorList>
            <person name="Schulz F."/>
            <person name="Roux S."/>
            <person name="Paez-Espino D."/>
            <person name="Jungbluth S."/>
            <person name="Walsh D.A."/>
            <person name="Denef V.J."/>
            <person name="McMahon K.D."/>
            <person name="Konstantinidis K.T."/>
            <person name="Eloe-Fadrosh E.A."/>
            <person name="Kyrpides N.C."/>
            <person name="Woyke T."/>
        </authorList>
    </citation>
    <scope>NUCLEOTIDE SEQUENCE</scope>
    <source>
        <strain evidence="3">GVMAG-M-3300027763-16</strain>
    </source>
</reference>
<dbReference type="AlphaFoldDB" id="A0A6C0LB49"/>
<organism evidence="3">
    <name type="scientific">viral metagenome</name>
    <dbReference type="NCBI Taxonomy" id="1070528"/>
    <lineage>
        <taxon>unclassified sequences</taxon>
        <taxon>metagenomes</taxon>
        <taxon>organismal metagenomes</taxon>
    </lineage>
</organism>
<sequence>MSNVLKILKTAFAKKDKPIMTKEKHDNYLTLNQTEQLEILDKLSDKNKQRIGEWLDSVEIKENVDGEPYIASPFWGYIYINKDVSYATLYKWCAVNFERIRLAKLPKPLDMIIYYANKWKKKAKINPYTNKEIPISFNPNGEYVRVYKQIMDGLIEHILNTKTKKESSSGKRLSIEDCYKLKDSLPIDHTCVFKDRSKDSKYQIYYDYLFIVYFIKSKTSQYDPAFKSELSTYIDLAVYNTSQFEYNEGETYIDFHYTNEYLYVFKFYKNYLLNTSESELSIHNLIVKLCIDIENILEYMREPRETKITSDVIDKIKFNMDVMKYCKEIFSKIPFNYFLEYIENPEKKNDRIILKEYLVDVLIKHKKKITRIEYIDISNKIMNYMGNEEYMEDESPSSNVFETLLSIYNTILKLYMDNRKNTIYKPIKDSYNINKGIEPQIPVKQQLPRDLQMYKIRLNNLKNAAKSKSSNERKLREFEEANSSNKRKLKEFEENMKEHDDKKMKKFVFNKDVYDRIYEGKYSPKKRKELLSLNAYKRLKKDEPLLHVSNRKAKSYGSYKSIGKIHHNEYSGNSKAFTTISDKKNNKRGNNSNNSNGSSYKEVEGYYKNDIDPYTQEEFSEMTPKKQKYTSDIIYKNGTQEYHYRFDTVSIYNYILKCIDVCEKPINFFNRSELTDDDLDEICKKIKHFTKKPTYNLSSEIRPLLVDCSRYYDNCLEFEWWEDVKPEDKQKEIIGSINIYIAIKLGDIIFTIIEEDVLKLPIIFNSNNKYNKLSIDTLQLLQDKLSEDVFISRRFFPYRKNKPILNLPKFAFGLNDNADKTLERLKRYKDKIEQM</sequence>
<feature type="compositionally biased region" description="Low complexity" evidence="2">
    <location>
        <begin position="588"/>
        <end position="600"/>
    </location>
</feature>
<name>A0A6C0LB49_9ZZZZ</name>
<evidence type="ECO:0000256" key="2">
    <source>
        <dbReference type="SAM" id="MobiDB-lite"/>
    </source>
</evidence>
<protein>
    <submittedName>
        <fullName evidence="3">Uncharacterized protein</fullName>
    </submittedName>
</protein>
<dbReference type="EMBL" id="MN740453">
    <property type="protein sequence ID" value="QHU27295.1"/>
    <property type="molecule type" value="Genomic_DNA"/>
</dbReference>